<keyword evidence="1" id="KW-0472">Membrane</keyword>
<accession>T1GDZ6</accession>
<reference evidence="3" key="1">
    <citation type="submission" date="2013-02" db="EMBL/GenBank/DDBJ databases">
        <authorList>
            <person name="Hughes D."/>
        </authorList>
    </citation>
    <scope>NUCLEOTIDE SEQUENCE</scope>
    <source>
        <strain>Durham</strain>
        <strain evidence="3">NC isolate 2 -- Noor lab</strain>
    </source>
</reference>
<evidence type="ECO:0000313" key="2">
    <source>
        <dbReference type="EnsemblMetazoa" id="MESCA001551-PA"/>
    </source>
</evidence>
<proteinExistence type="predicted"/>
<organism evidence="2 3">
    <name type="scientific">Megaselia scalaris</name>
    <name type="common">Humpbacked fly</name>
    <name type="synonym">Phora scalaris</name>
    <dbReference type="NCBI Taxonomy" id="36166"/>
    <lineage>
        <taxon>Eukaryota</taxon>
        <taxon>Metazoa</taxon>
        <taxon>Ecdysozoa</taxon>
        <taxon>Arthropoda</taxon>
        <taxon>Hexapoda</taxon>
        <taxon>Insecta</taxon>
        <taxon>Pterygota</taxon>
        <taxon>Neoptera</taxon>
        <taxon>Endopterygota</taxon>
        <taxon>Diptera</taxon>
        <taxon>Brachycera</taxon>
        <taxon>Muscomorpha</taxon>
        <taxon>Platypezoidea</taxon>
        <taxon>Phoridae</taxon>
        <taxon>Megaseliini</taxon>
        <taxon>Megaselia</taxon>
    </lineage>
</organism>
<name>T1GDZ6_MEGSC</name>
<keyword evidence="1" id="KW-1133">Transmembrane helix</keyword>
<feature type="transmembrane region" description="Helical" evidence="1">
    <location>
        <begin position="50"/>
        <end position="71"/>
    </location>
</feature>
<reference evidence="2" key="2">
    <citation type="submission" date="2015-06" db="UniProtKB">
        <authorList>
            <consortium name="EnsemblMetazoa"/>
        </authorList>
    </citation>
    <scope>IDENTIFICATION</scope>
</reference>
<evidence type="ECO:0000313" key="3">
    <source>
        <dbReference type="Proteomes" id="UP000015102"/>
    </source>
</evidence>
<dbReference type="EnsemblMetazoa" id="MESCA001551-RA">
    <property type="protein sequence ID" value="MESCA001551-PA"/>
    <property type="gene ID" value="MESCA001551"/>
</dbReference>
<protein>
    <submittedName>
        <fullName evidence="2">Uncharacterized protein</fullName>
    </submittedName>
</protein>
<dbReference type="Proteomes" id="UP000015102">
    <property type="component" value="Unassembled WGS sequence"/>
</dbReference>
<dbReference type="HOGENOM" id="CLU_2707611_0_0_1"/>
<dbReference type="EMBL" id="CAQQ02072942">
    <property type="status" value="NOT_ANNOTATED_CDS"/>
    <property type="molecule type" value="Genomic_DNA"/>
</dbReference>
<dbReference type="Gene3D" id="2.130.10.10">
    <property type="entry name" value="YVTN repeat-like/Quinoprotein amine dehydrogenase"/>
    <property type="match status" value="1"/>
</dbReference>
<dbReference type="STRING" id="36166.T1GDZ6"/>
<dbReference type="AlphaFoldDB" id="T1GDZ6"/>
<evidence type="ECO:0000256" key="1">
    <source>
        <dbReference type="SAM" id="Phobius"/>
    </source>
</evidence>
<keyword evidence="1" id="KW-0812">Transmembrane</keyword>
<sequence>MFVTGLSFLPVKNSNQGPTISSNSELAVLSISIDNKICIHSVQNRHTIPVWLSILLIIFVLFLTFVILSYIGI</sequence>
<dbReference type="InterPro" id="IPR015943">
    <property type="entry name" value="WD40/YVTN_repeat-like_dom_sf"/>
</dbReference>
<keyword evidence="3" id="KW-1185">Reference proteome</keyword>